<dbReference type="InterPro" id="IPR023457">
    <property type="entry name" value="Met-tRNA_synth_2"/>
</dbReference>
<dbReference type="InterPro" id="IPR041872">
    <property type="entry name" value="Anticodon_Met"/>
</dbReference>
<dbReference type="Gene3D" id="2.170.220.10">
    <property type="match status" value="1"/>
</dbReference>
<organism evidence="12 13">
    <name type="scientific">Pristionchus entomophagus</name>
    <dbReference type="NCBI Taxonomy" id="358040"/>
    <lineage>
        <taxon>Eukaryota</taxon>
        <taxon>Metazoa</taxon>
        <taxon>Ecdysozoa</taxon>
        <taxon>Nematoda</taxon>
        <taxon>Chromadorea</taxon>
        <taxon>Rhabditida</taxon>
        <taxon>Rhabditina</taxon>
        <taxon>Diplogasteromorpha</taxon>
        <taxon>Diplogasteroidea</taxon>
        <taxon>Neodiplogasteridae</taxon>
        <taxon>Pristionchus</taxon>
    </lineage>
</organism>
<dbReference type="EMBL" id="BTSX01000006">
    <property type="protein sequence ID" value="GMT04095.1"/>
    <property type="molecule type" value="Genomic_DNA"/>
</dbReference>
<dbReference type="Gene3D" id="3.40.50.620">
    <property type="entry name" value="HUPs"/>
    <property type="match status" value="1"/>
</dbReference>
<dbReference type="CDD" id="cd07957">
    <property type="entry name" value="Anticodon_Ia_Met"/>
    <property type="match status" value="1"/>
</dbReference>
<evidence type="ECO:0000256" key="8">
    <source>
        <dbReference type="ARBA" id="ARBA00030331"/>
    </source>
</evidence>
<evidence type="ECO:0000256" key="1">
    <source>
        <dbReference type="ARBA" id="ARBA00012838"/>
    </source>
</evidence>
<evidence type="ECO:0000259" key="10">
    <source>
        <dbReference type="Pfam" id="PF08264"/>
    </source>
</evidence>
<dbReference type="InterPro" id="IPR009080">
    <property type="entry name" value="tRNAsynth_Ia_anticodon-bd"/>
</dbReference>
<evidence type="ECO:0000256" key="2">
    <source>
        <dbReference type="ARBA" id="ARBA00022598"/>
    </source>
</evidence>
<keyword evidence="5 9" id="KW-0648">Protein biosynthesis</keyword>
<reference evidence="12" key="1">
    <citation type="submission" date="2023-10" db="EMBL/GenBank/DDBJ databases">
        <title>Genome assembly of Pristionchus species.</title>
        <authorList>
            <person name="Yoshida K."/>
            <person name="Sommer R.J."/>
        </authorList>
    </citation>
    <scope>NUCLEOTIDE SEQUENCE</scope>
    <source>
        <strain evidence="12">RS0144</strain>
    </source>
</reference>
<evidence type="ECO:0000313" key="13">
    <source>
        <dbReference type="Proteomes" id="UP001432027"/>
    </source>
</evidence>
<dbReference type="InterPro" id="IPR014729">
    <property type="entry name" value="Rossmann-like_a/b/a_fold"/>
</dbReference>
<dbReference type="Proteomes" id="UP001432027">
    <property type="component" value="Unassembled WGS sequence"/>
</dbReference>
<gene>
    <name evidence="12" type="ORF">PENTCL1PPCAC_26269</name>
</gene>
<dbReference type="AlphaFoldDB" id="A0AAV5UD77"/>
<comment type="caution">
    <text evidence="12">The sequence shown here is derived from an EMBL/GenBank/DDBJ whole genome shotgun (WGS) entry which is preliminary data.</text>
</comment>
<dbReference type="InterPro" id="IPR015413">
    <property type="entry name" value="Methionyl/Leucyl_tRNA_Synth"/>
</dbReference>
<dbReference type="GO" id="GO:0004825">
    <property type="term" value="F:methionine-tRNA ligase activity"/>
    <property type="evidence" value="ECO:0007669"/>
    <property type="project" value="UniProtKB-EC"/>
</dbReference>
<dbReference type="CDD" id="cd00814">
    <property type="entry name" value="MetRS_core"/>
    <property type="match status" value="1"/>
</dbReference>
<evidence type="ECO:0000256" key="7">
    <source>
        <dbReference type="ARBA" id="ARBA00026124"/>
    </source>
</evidence>
<dbReference type="SUPFAM" id="SSF47323">
    <property type="entry name" value="Anticodon-binding domain of a subclass of class I aminoacyl-tRNA synthetases"/>
    <property type="match status" value="1"/>
</dbReference>
<dbReference type="Gene3D" id="1.10.730.10">
    <property type="entry name" value="Isoleucyl-tRNA Synthetase, Domain 1"/>
    <property type="match status" value="1"/>
</dbReference>
<dbReference type="PANTHER" id="PTHR43326">
    <property type="entry name" value="METHIONYL-TRNA SYNTHETASE"/>
    <property type="match status" value="1"/>
</dbReference>
<feature type="non-terminal residue" evidence="12">
    <location>
        <position position="1"/>
    </location>
</feature>
<dbReference type="PANTHER" id="PTHR43326:SF1">
    <property type="entry name" value="METHIONINE--TRNA LIGASE, MITOCHONDRIAL"/>
    <property type="match status" value="1"/>
</dbReference>
<feature type="domain" description="Methionyl/Leucyl tRNA synthetase" evidence="11">
    <location>
        <begin position="164"/>
        <end position="371"/>
    </location>
</feature>
<dbReference type="EC" id="6.1.1.10" evidence="1"/>
<evidence type="ECO:0000256" key="9">
    <source>
        <dbReference type="RuleBase" id="RU363039"/>
    </source>
</evidence>
<evidence type="ECO:0000259" key="11">
    <source>
        <dbReference type="Pfam" id="PF09334"/>
    </source>
</evidence>
<evidence type="ECO:0000256" key="4">
    <source>
        <dbReference type="ARBA" id="ARBA00022840"/>
    </source>
</evidence>
<dbReference type="Pfam" id="PF08264">
    <property type="entry name" value="Anticodon_1"/>
    <property type="match status" value="1"/>
</dbReference>
<dbReference type="InterPro" id="IPR014758">
    <property type="entry name" value="Met-tRNA_synth"/>
</dbReference>
<feature type="domain" description="Methionyl/Valyl/Leucyl/Isoleucyl-tRNA synthetase anticodon-binding" evidence="10">
    <location>
        <begin position="402"/>
        <end position="483"/>
    </location>
</feature>
<dbReference type="Pfam" id="PF09334">
    <property type="entry name" value="tRNA-synt_1g"/>
    <property type="match status" value="2"/>
</dbReference>
<feature type="domain" description="Methionyl/Leucyl tRNA synthetase" evidence="11">
    <location>
        <begin position="15"/>
        <end position="151"/>
    </location>
</feature>
<comment type="similarity">
    <text evidence="9">Belongs to the class-I aminoacyl-tRNA synthetase family.</text>
</comment>
<sequence length="549" mass="62510">DDMMRISHIRQVSSFITTPIFYANGPPHLGHLYTAIIGDASHRWNRLKEPKGEHFFSTGTDEHGTKIAKTAREKGLTSIELCDQVSASFKHLFREFDINTSDYIRTTERRHRECVEAMWKRLEAANCIEKSAYSGWYSTTDECFYQEGDIEDGPDGKVAKETRSRVEWHEEENYMFKLDQFHEKIRTWMTKNDVIRPKHYLPLALRYIEAETRLSISRDASRLSWGISVPGDSSQTIYVWLDALCNYLTVRGFPDCMATSSWPPTTQIIGKDILKFHAVYWPAFLLAAGLALPQRLFVHGHWLVDGSKMSKSVGNVIEPLKMSELLSKEGLRYLLLKQGLPHDDSNFAVLKAVNVINADLINNVGNLVSRACASKINANQVYPYVDILELHDEICQSANPLIAEMNGLREKIVPLYDNMLFYKAIEEIMALSKLTNAFFQVHAPWKMSEGAKLSTVLYVTYEATRIISLLMQPITPKLADFCLSRLGISPNYRNLETATFGGGPKMDQVGRSLGEDEGLYMERIEVPKVEIEAPPKVKKEKKKKSNKIE</sequence>
<proteinExistence type="inferred from homology"/>
<keyword evidence="13" id="KW-1185">Reference proteome</keyword>
<dbReference type="NCBIfam" id="TIGR00398">
    <property type="entry name" value="metG"/>
    <property type="match status" value="1"/>
</dbReference>
<keyword evidence="6 9" id="KW-0030">Aminoacyl-tRNA synthetase</keyword>
<evidence type="ECO:0000313" key="12">
    <source>
        <dbReference type="EMBL" id="GMT04095.1"/>
    </source>
</evidence>
<dbReference type="InterPro" id="IPR013155">
    <property type="entry name" value="M/V/L/I-tRNA-synth_anticd-bd"/>
</dbReference>
<keyword evidence="4 9" id="KW-0067">ATP-binding</keyword>
<name>A0AAV5UD77_9BILA</name>
<evidence type="ECO:0000256" key="5">
    <source>
        <dbReference type="ARBA" id="ARBA00022917"/>
    </source>
</evidence>
<accession>A0AAV5UD77</accession>
<dbReference type="PRINTS" id="PR01041">
    <property type="entry name" value="TRNASYNTHMET"/>
</dbReference>
<dbReference type="SUPFAM" id="SSF52374">
    <property type="entry name" value="Nucleotidylyl transferase"/>
    <property type="match status" value="1"/>
</dbReference>
<keyword evidence="2 9" id="KW-0436">Ligase</keyword>
<dbReference type="GO" id="GO:0005524">
    <property type="term" value="F:ATP binding"/>
    <property type="evidence" value="ECO:0007669"/>
    <property type="project" value="UniProtKB-KW"/>
</dbReference>
<evidence type="ECO:0000256" key="3">
    <source>
        <dbReference type="ARBA" id="ARBA00022741"/>
    </source>
</evidence>
<keyword evidence="3 9" id="KW-0547">Nucleotide-binding</keyword>
<dbReference type="GO" id="GO:0006431">
    <property type="term" value="P:methionyl-tRNA aminoacylation"/>
    <property type="evidence" value="ECO:0007669"/>
    <property type="project" value="InterPro"/>
</dbReference>
<dbReference type="InterPro" id="IPR033911">
    <property type="entry name" value="MetRS_core"/>
</dbReference>
<protein>
    <recommendedName>
        <fullName evidence="7">Methionine--tRNA ligase, mitochondrial</fullName>
        <ecNumber evidence="1">6.1.1.10</ecNumber>
    </recommendedName>
    <alternativeName>
        <fullName evidence="8">Mitochondrial methionyl-tRNA synthetase</fullName>
    </alternativeName>
</protein>
<evidence type="ECO:0000256" key="6">
    <source>
        <dbReference type="ARBA" id="ARBA00023146"/>
    </source>
</evidence>